<sequence>MENFRNTLIQITQKGMGQGDDELGLVLLKNYLTLLAEESEMPRVIAFYNGGVQLICSGSPVIEQLKVLEKKGVRLLACKTCLKYYDLLEKRETGIEGTMMDIIELQKVAEKVINL</sequence>
<dbReference type="Gene3D" id="3.40.1260.10">
    <property type="entry name" value="DsrEFH-like"/>
    <property type="match status" value="1"/>
</dbReference>
<dbReference type="InterPro" id="IPR027396">
    <property type="entry name" value="DsrEFH-like"/>
</dbReference>
<dbReference type="InterPro" id="IPR003787">
    <property type="entry name" value="Sulphur_relay_DsrE/F-like"/>
</dbReference>
<dbReference type="EMBL" id="RAPN01000001">
    <property type="protein sequence ID" value="RKD92299.1"/>
    <property type="molecule type" value="Genomic_DNA"/>
</dbReference>
<organism evidence="1 2">
    <name type="scientific">Mangrovibacterium diazotrophicum</name>
    <dbReference type="NCBI Taxonomy" id="1261403"/>
    <lineage>
        <taxon>Bacteria</taxon>
        <taxon>Pseudomonadati</taxon>
        <taxon>Bacteroidota</taxon>
        <taxon>Bacteroidia</taxon>
        <taxon>Marinilabiliales</taxon>
        <taxon>Prolixibacteraceae</taxon>
        <taxon>Mangrovibacterium</taxon>
    </lineage>
</organism>
<proteinExistence type="predicted"/>
<reference evidence="1 2" key="1">
    <citation type="submission" date="2018-09" db="EMBL/GenBank/DDBJ databases">
        <title>Genomic Encyclopedia of Archaeal and Bacterial Type Strains, Phase II (KMG-II): from individual species to whole genera.</title>
        <authorList>
            <person name="Goeker M."/>
        </authorList>
    </citation>
    <scope>NUCLEOTIDE SEQUENCE [LARGE SCALE GENOMIC DNA]</scope>
    <source>
        <strain evidence="1 2">DSM 27148</strain>
    </source>
</reference>
<dbReference type="SUPFAM" id="SSF75169">
    <property type="entry name" value="DsrEFH-like"/>
    <property type="match status" value="1"/>
</dbReference>
<evidence type="ECO:0000313" key="1">
    <source>
        <dbReference type="EMBL" id="RKD92299.1"/>
    </source>
</evidence>
<dbReference type="Proteomes" id="UP000283387">
    <property type="component" value="Unassembled WGS sequence"/>
</dbReference>
<dbReference type="Pfam" id="PF02635">
    <property type="entry name" value="DsrE"/>
    <property type="match status" value="1"/>
</dbReference>
<keyword evidence="2" id="KW-1185">Reference proteome</keyword>
<protein>
    <submittedName>
        <fullName evidence="1">Selenium metabolism protein YedF</fullName>
    </submittedName>
</protein>
<accession>A0A419WA29</accession>
<comment type="caution">
    <text evidence="1">The sequence shown here is derived from an EMBL/GenBank/DDBJ whole genome shotgun (WGS) entry which is preliminary data.</text>
</comment>
<name>A0A419WA29_9BACT</name>
<dbReference type="AlphaFoldDB" id="A0A419WA29"/>
<evidence type="ECO:0000313" key="2">
    <source>
        <dbReference type="Proteomes" id="UP000283387"/>
    </source>
</evidence>
<gene>
    <name evidence="1" type="ORF">BC643_2670</name>
</gene>
<dbReference type="OrthoDB" id="9801500at2"/>
<dbReference type="RefSeq" id="WP_147377223.1">
    <property type="nucleotide sequence ID" value="NZ_RAPN01000001.1"/>
</dbReference>